<proteinExistence type="predicted"/>
<reference evidence="2 3" key="1">
    <citation type="submission" date="2020-05" db="EMBL/GenBank/DDBJ databases">
        <authorList>
            <person name="Kim M.K."/>
        </authorList>
    </citation>
    <scope>NUCLEOTIDE SEQUENCE [LARGE SCALE GENOMIC DNA]</scope>
    <source>
        <strain evidence="2 3">BT25</strain>
    </source>
</reference>
<name>A0A849VL18_9HYPH</name>
<organism evidence="2 3">
    <name type="scientific">Phyllobacterium pellucidum</name>
    <dbReference type="NCBI Taxonomy" id="2740464"/>
    <lineage>
        <taxon>Bacteria</taxon>
        <taxon>Pseudomonadati</taxon>
        <taxon>Pseudomonadota</taxon>
        <taxon>Alphaproteobacteria</taxon>
        <taxon>Hyphomicrobiales</taxon>
        <taxon>Phyllobacteriaceae</taxon>
        <taxon>Phyllobacterium</taxon>
    </lineage>
</organism>
<dbReference type="GO" id="GO:0008803">
    <property type="term" value="F:bis(5'-nucleosyl)-tetraphosphatase (symmetrical) activity"/>
    <property type="evidence" value="ECO:0007669"/>
    <property type="project" value="TreeGrafter"/>
</dbReference>
<dbReference type="InterPro" id="IPR050126">
    <property type="entry name" value="Ap4A_hydrolase"/>
</dbReference>
<evidence type="ECO:0000313" key="2">
    <source>
        <dbReference type="EMBL" id="NTS30491.1"/>
    </source>
</evidence>
<dbReference type="Gene3D" id="3.60.21.10">
    <property type="match status" value="1"/>
</dbReference>
<dbReference type="GO" id="GO:0016791">
    <property type="term" value="F:phosphatase activity"/>
    <property type="evidence" value="ECO:0007669"/>
    <property type="project" value="TreeGrafter"/>
</dbReference>
<dbReference type="GO" id="GO:0110154">
    <property type="term" value="P:RNA decapping"/>
    <property type="evidence" value="ECO:0007669"/>
    <property type="project" value="TreeGrafter"/>
</dbReference>
<dbReference type="Proteomes" id="UP000550508">
    <property type="component" value="Unassembled WGS sequence"/>
</dbReference>
<dbReference type="GO" id="GO:0005737">
    <property type="term" value="C:cytoplasm"/>
    <property type="evidence" value="ECO:0007669"/>
    <property type="project" value="TreeGrafter"/>
</dbReference>
<feature type="domain" description="Calcineurin-like phosphoesterase" evidence="1">
    <location>
        <begin position="13"/>
        <end position="205"/>
    </location>
</feature>
<dbReference type="Pfam" id="PF00149">
    <property type="entry name" value="Metallophos"/>
    <property type="match status" value="1"/>
</dbReference>
<accession>A0A849VL18</accession>
<dbReference type="SUPFAM" id="SSF56300">
    <property type="entry name" value="Metallo-dependent phosphatases"/>
    <property type="match status" value="1"/>
</dbReference>
<evidence type="ECO:0000313" key="3">
    <source>
        <dbReference type="Proteomes" id="UP000550508"/>
    </source>
</evidence>
<dbReference type="EMBL" id="JABUMX010000001">
    <property type="protein sequence ID" value="NTS30491.1"/>
    <property type="molecule type" value="Genomic_DNA"/>
</dbReference>
<keyword evidence="3" id="KW-1185">Reference proteome</keyword>
<dbReference type="InterPro" id="IPR029052">
    <property type="entry name" value="Metallo-depent_PP-like"/>
</dbReference>
<comment type="caution">
    <text evidence="2">The sequence shown here is derived from an EMBL/GenBank/DDBJ whole genome shotgun (WGS) entry which is preliminary data.</text>
</comment>
<dbReference type="AlphaFoldDB" id="A0A849VL18"/>
<dbReference type="InterPro" id="IPR004843">
    <property type="entry name" value="Calcineurin-like_PHP"/>
</dbReference>
<dbReference type="RefSeq" id="WP_113281859.1">
    <property type="nucleotide sequence ID" value="NZ_CP088292.1"/>
</dbReference>
<gene>
    <name evidence="2" type="ORF">HQ945_04415</name>
</gene>
<dbReference type="PANTHER" id="PTHR42850">
    <property type="entry name" value="METALLOPHOSPHOESTERASE"/>
    <property type="match status" value="1"/>
</dbReference>
<evidence type="ECO:0000259" key="1">
    <source>
        <dbReference type="Pfam" id="PF00149"/>
    </source>
</evidence>
<dbReference type="PANTHER" id="PTHR42850:SF4">
    <property type="entry name" value="ZINC-DEPENDENT ENDOPOLYPHOSPHATASE"/>
    <property type="match status" value="1"/>
</dbReference>
<sequence length="250" mass="27696">MIGFDQARGPAGLRIYAIGDVHGRFDLLQGMHRLIARENAKQPPHDWLVIHLGDYVDRGPQSREVLDLLERETLQSRNMLALAGNHDIGLLDFLSTGDAFGVFAHNGGRQTALSYGVDIDFDDAVSVLAGWKELVRAIPPAHKQFLRGLKRSVAFGDFYFCHAGIRPGVPLDLQNPDDLIWIRGEFLNNATLHPKVIVHGHTPVDDADVRSNRVNLDTGAFASGRLSGLMIEEDRKLLLEVAQRDDVLTP</sequence>
<protein>
    <submittedName>
        <fullName evidence="2">Serine/threonine protein phosphatase</fullName>
    </submittedName>
</protein>